<feature type="binding site" description="axial binding residue" evidence="9">
    <location>
        <position position="538"/>
    </location>
    <ligand>
        <name>heme b</name>
        <dbReference type="ChEBI" id="CHEBI:60344"/>
    </ligand>
    <ligandPart>
        <name>Fe</name>
        <dbReference type="ChEBI" id="CHEBI:18248"/>
    </ligandPart>
</feature>
<evidence type="ECO:0000256" key="1">
    <source>
        <dbReference type="ARBA" id="ARBA00004613"/>
    </source>
</evidence>
<keyword evidence="2" id="KW-0964">Secreted</keyword>
<dbReference type="GO" id="GO:0006979">
    <property type="term" value="P:response to oxidative stress"/>
    <property type="evidence" value="ECO:0007669"/>
    <property type="project" value="InterPro"/>
</dbReference>
<evidence type="ECO:0000256" key="4">
    <source>
        <dbReference type="ARBA" id="ARBA00022617"/>
    </source>
</evidence>
<evidence type="ECO:0000256" key="7">
    <source>
        <dbReference type="ARBA" id="ARBA00023004"/>
    </source>
</evidence>
<keyword evidence="4 9" id="KW-0349">Heme</keyword>
<evidence type="ECO:0000256" key="9">
    <source>
        <dbReference type="PIRSR" id="PIRSR619791-2"/>
    </source>
</evidence>
<dbReference type="GO" id="GO:0022412">
    <property type="term" value="P:cellular process involved in reproduction in multicellular organism"/>
    <property type="evidence" value="ECO:0007669"/>
    <property type="project" value="UniProtKB-ARBA"/>
</dbReference>
<evidence type="ECO:0000313" key="10">
    <source>
        <dbReference type="RefSeq" id="XP_013168049.1"/>
    </source>
</evidence>
<dbReference type="InterPro" id="IPR037120">
    <property type="entry name" value="Haem_peroxidase_sf_animal"/>
</dbReference>
<keyword evidence="7 9" id="KW-0408">Iron</keyword>
<gene>
    <name evidence="10" type="primary">LOC106118033</name>
</gene>
<dbReference type="RefSeq" id="XP_013168049.1">
    <property type="nucleotide sequence ID" value="XM_013312595.1"/>
</dbReference>
<dbReference type="InterPro" id="IPR010255">
    <property type="entry name" value="Haem_peroxidase_sf"/>
</dbReference>
<accession>A0AAJ7E9F1</accession>
<evidence type="ECO:0000256" key="6">
    <source>
        <dbReference type="ARBA" id="ARBA00023002"/>
    </source>
</evidence>
<evidence type="ECO:0000256" key="8">
    <source>
        <dbReference type="ARBA" id="ARBA00023180"/>
    </source>
</evidence>
<keyword evidence="9" id="KW-0479">Metal-binding</keyword>
<dbReference type="GO" id="GO:0020037">
    <property type="term" value="F:heme binding"/>
    <property type="evidence" value="ECO:0007669"/>
    <property type="project" value="InterPro"/>
</dbReference>
<name>A0AAJ7E9F1_PAPXU</name>
<dbReference type="GO" id="GO:0046872">
    <property type="term" value="F:metal ion binding"/>
    <property type="evidence" value="ECO:0007669"/>
    <property type="project" value="UniProtKB-KW"/>
</dbReference>
<dbReference type="KEGG" id="pxu:106118033"/>
<organism evidence="10">
    <name type="scientific">Papilio xuthus</name>
    <name type="common">Asian swallowtail butterfly</name>
    <dbReference type="NCBI Taxonomy" id="66420"/>
    <lineage>
        <taxon>Eukaryota</taxon>
        <taxon>Metazoa</taxon>
        <taxon>Ecdysozoa</taxon>
        <taxon>Arthropoda</taxon>
        <taxon>Hexapoda</taxon>
        <taxon>Insecta</taxon>
        <taxon>Pterygota</taxon>
        <taxon>Neoptera</taxon>
        <taxon>Endopterygota</taxon>
        <taxon>Lepidoptera</taxon>
        <taxon>Glossata</taxon>
        <taxon>Ditrysia</taxon>
        <taxon>Papilionoidea</taxon>
        <taxon>Papilionidae</taxon>
        <taxon>Papilioninae</taxon>
        <taxon>Papilio</taxon>
    </lineage>
</organism>
<dbReference type="PRINTS" id="PR00457">
    <property type="entry name" value="ANPEROXIDASE"/>
</dbReference>
<evidence type="ECO:0000256" key="3">
    <source>
        <dbReference type="ARBA" id="ARBA00022559"/>
    </source>
</evidence>
<dbReference type="AlphaFoldDB" id="A0AAJ7E9F1"/>
<dbReference type="CTD" id="42131"/>
<keyword evidence="8" id="KW-0325">Glycoprotein</keyword>
<dbReference type="Gene3D" id="1.10.640.10">
    <property type="entry name" value="Haem peroxidase domain superfamily, animal type"/>
    <property type="match status" value="1"/>
</dbReference>
<evidence type="ECO:0000256" key="2">
    <source>
        <dbReference type="ARBA" id="ARBA00022525"/>
    </source>
</evidence>
<comment type="subcellular location">
    <subcellularLocation>
        <location evidence="1">Secreted</location>
    </subcellularLocation>
</comment>
<dbReference type="Pfam" id="PF03098">
    <property type="entry name" value="An_peroxidase"/>
    <property type="match status" value="1"/>
</dbReference>
<dbReference type="PROSITE" id="PS50292">
    <property type="entry name" value="PEROXIDASE_3"/>
    <property type="match status" value="1"/>
</dbReference>
<dbReference type="Proteomes" id="UP000694872">
    <property type="component" value="Unplaced"/>
</dbReference>
<sequence>MFTLKSVIYIFVYITVVCPLIKVQCYERIDLKRYDENEHIHSPPPCDVCPRKGICVPKVQCPAHVRPNSNNLLCHLEGSGSIGVCCFTGHHHAAESDRKMRTSTMSIEDMKSAHKLSHQKVADWLRTAEKLLKDNITIVDSTAPSYGHYLSTVTYDERVKDLARGGLLNMFAAQELKSRQAISEDELALGLTDYTDGPYCPPQPNCLPTDNRYRTLGGECNNVKNPSWGAANTAFERLLPPDYSDGIWAIRKSSSGLPLPSARTVSRRILLDASSPSRTHNLMFMQFGQFIAHDISAGVVYTAEDNKPISCCAGDGEAPLPPHLQHWACAPIEVEPNDPFFDHFQHRCINFVRAQLSPAGDCSLGYAKQMNGATHYQDLSHIYGSTKEKTDSLRAPGGLLKVFKDYGRDLPPVTDRKECLSDKEGAVCFDSGDNHANQILSLTVLHTIWTREHNRVARILATINPKWTEDTVFMETRRILQAEFQHIIYNEWLPLLLGPQIMLEFQLLTFPGYSPGYDPQVNPSLTAEFSAAAMRFGHSIVDGKIMVPNSKSGEIYETISIPEIMHQPSRLRLLPFLDRILIGLSMQPMQSVDPFVTEGLSRYMFRGVKPYGLDLAAINIQRGRDIGLRPYNHYRRLCGLKPFTDFKQFSPITAQRLSSVYQSSEDIDLWIGGLLEAPVEGGVVGPTFANIIADQFTRLRKGDRYFYDYGSNINPGAFTPSQLAEIKKVTFSSLLCDNRDGTEFTSQTPNAFLRPNLPGNEPVPCDSPLIPKMDLTKFREI</sequence>
<keyword evidence="3 10" id="KW-0575">Peroxidase</keyword>
<dbReference type="PANTHER" id="PTHR11475">
    <property type="entry name" value="OXIDASE/PEROXIDASE"/>
    <property type="match status" value="1"/>
</dbReference>
<keyword evidence="5" id="KW-0732">Signal</keyword>
<dbReference type="SUPFAM" id="SSF48113">
    <property type="entry name" value="Heme-dependent peroxidases"/>
    <property type="match status" value="1"/>
</dbReference>
<keyword evidence="6" id="KW-0560">Oxidoreductase</keyword>
<proteinExistence type="predicted"/>
<protein>
    <submittedName>
        <fullName evidence="10">Chorion peroxidase</fullName>
    </submittedName>
</protein>
<evidence type="ECO:0000256" key="5">
    <source>
        <dbReference type="ARBA" id="ARBA00022729"/>
    </source>
</evidence>
<dbReference type="CDD" id="cd09823">
    <property type="entry name" value="peroxinectin_like"/>
    <property type="match status" value="1"/>
</dbReference>
<dbReference type="GO" id="GO:0004601">
    <property type="term" value="F:peroxidase activity"/>
    <property type="evidence" value="ECO:0007669"/>
    <property type="project" value="UniProtKB-KW"/>
</dbReference>
<dbReference type="FunFam" id="1.10.640.10:FF:000003">
    <property type="entry name" value="chorion peroxidase"/>
    <property type="match status" value="1"/>
</dbReference>
<dbReference type="GO" id="GO:0005576">
    <property type="term" value="C:extracellular region"/>
    <property type="evidence" value="ECO:0007669"/>
    <property type="project" value="UniProtKB-SubCell"/>
</dbReference>
<reference evidence="10" key="1">
    <citation type="submission" date="2025-08" db="UniProtKB">
        <authorList>
            <consortium name="RefSeq"/>
        </authorList>
    </citation>
    <scope>IDENTIFICATION</scope>
</reference>
<dbReference type="PANTHER" id="PTHR11475:SF4">
    <property type="entry name" value="CHORION PEROXIDASE"/>
    <property type="match status" value="1"/>
</dbReference>
<dbReference type="InterPro" id="IPR019791">
    <property type="entry name" value="Haem_peroxidase_animal"/>
</dbReference>
<dbReference type="GeneID" id="106118033"/>